<protein>
    <submittedName>
        <fullName evidence="1">Uncharacterized protein</fullName>
    </submittedName>
</protein>
<reference evidence="1" key="1">
    <citation type="journal article" date="2016" name="Int. J. Syst. Evol. Microbiol.">
        <title>Pseudoxanthomonas helianthi sp. nov., isolated from roots of Jerusalem artichoke (Helianthus tuberosus).</title>
        <authorList>
            <person name="Kittiwongwattana C."/>
            <person name="Thawai C."/>
        </authorList>
    </citation>
    <scope>NUCLEOTIDE SEQUENCE</scope>
    <source>
        <strain evidence="1">110414</strain>
    </source>
</reference>
<feature type="non-terminal residue" evidence="1">
    <location>
        <position position="191"/>
    </location>
</feature>
<dbReference type="Proteomes" id="UP000673447">
    <property type="component" value="Unassembled WGS sequence"/>
</dbReference>
<comment type="caution">
    <text evidence="1">The sequence shown here is derived from an EMBL/GenBank/DDBJ whole genome shotgun (WGS) entry which is preliminary data.</text>
</comment>
<evidence type="ECO:0000313" key="2">
    <source>
        <dbReference type="Proteomes" id="UP000673447"/>
    </source>
</evidence>
<dbReference type="EMBL" id="JAGKTC010000002">
    <property type="protein sequence ID" value="MBP3984310.1"/>
    <property type="molecule type" value="Genomic_DNA"/>
</dbReference>
<keyword evidence="2" id="KW-1185">Reference proteome</keyword>
<feature type="non-terminal residue" evidence="1">
    <location>
        <position position="1"/>
    </location>
</feature>
<gene>
    <name evidence="1" type="ORF">J5837_07695</name>
</gene>
<dbReference type="RefSeq" id="WP_210536198.1">
    <property type="nucleotide sequence ID" value="NZ_JAGKTC010000002.1"/>
</dbReference>
<dbReference type="AlphaFoldDB" id="A0A940X465"/>
<evidence type="ECO:0000313" key="1">
    <source>
        <dbReference type="EMBL" id="MBP3984310.1"/>
    </source>
</evidence>
<sequence length="191" mass="22021">AQMRVRQWSKLSYYDPRGLLISLAQLSDRVAAADVPYNVASLRTNELNRFREGRQCALLCYGMSQFLGTEVRFAMFEQNDTDFIGRYERIGEVHYVPLQVKELVPDKVKADASLQAEIDKLAKYTDSKDLVVAFHLNRQEHIDFAQLDFSRVPVKELWFFGCISPATQEWLLFGNVLSTGCQAFKFHYPEP</sequence>
<name>A0A940X465_9GAMM</name>
<organism evidence="1 2">
    <name type="scientific">Pseudoxanthomonas helianthi</name>
    <dbReference type="NCBI Taxonomy" id="1453541"/>
    <lineage>
        <taxon>Bacteria</taxon>
        <taxon>Pseudomonadati</taxon>
        <taxon>Pseudomonadota</taxon>
        <taxon>Gammaproteobacteria</taxon>
        <taxon>Lysobacterales</taxon>
        <taxon>Lysobacteraceae</taxon>
        <taxon>Pseudoxanthomonas</taxon>
    </lineage>
</organism>
<reference evidence="1" key="2">
    <citation type="submission" date="2021-03" db="EMBL/GenBank/DDBJ databases">
        <authorList>
            <person name="Cao W."/>
        </authorList>
    </citation>
    <scope>NUCLEOTIDE SEQUENCE</scope>
    <source>
        <strain evidence="1">110414</strain>
    </source>
</reference>
<accession>A0A940X465</accession>
<proteinExistence type="predicted"/>